<sequence length="99" mass="10778">MLENCWEIKKCGREPGGKNVEGLGVCPASSDRRLSGFNKGVNGGRACWAIAGTMCNGEVQGTFASKIEDCENCEVYLKIKEEEGDDFKDAAKILLKLMD</sequence>
<dbReference type="Proteomes" id="UP000034207">
    <property type="component" value="Unassembled WGS sequence"/>
</dbReference>
<dbReference type="AlphaFoldDB" id="A0A0G0M0M2"/>
<evidence type="ECO:0000313" key="1">
    <source>
        <dbReference type="EMBL" id="KKQ93865.1"/>
    </source>
</evidence>
<accession>A0A0G0M0M2</accession>
<dbReference type="EMBL" id="LBVV01000015">
    <property type="protein sequence ID" value="KKQ93865.1"/>
    <property type="molecule type" value="Genomic_DNA"/>
</dbReference>
<gene>
    <name evidence="1" type="ORF">UT18_C0015G0019</name>
</gene>
<protein>
    <submittedName>
        <fullName evidence="1">Uncharacterized protein</fullName>
    </submittedName>
</protein>
<name>A0A0G0M0M2_UNCC2</name>
<dbReference type="NCBIfam" id="NF045718">
    <property type="entry name" value="two_CW_domain"/>
    <property type="match status" value="1"/>
</dbReference>
<organism evidence="1 2">
    <name type="scientific">candidate division CPR2 bacterium GW2011_GWC2_39_10</name>
    <dbReference type="NCBI Taxonomy" id="1618345"/>
    <lineage>
        <taxon>Bacteria</taxon>
        <taxon>Bacteria division CPR2</taxon>
    </lineage>
</organism>
<dbReference type="InterPro" id="IPR054687">
    <property type="entry name" value="Two-CW_dom"/>
</dbReference>
<proteinExistence type="predicted"/>
<reference evidence="1 2" key="1">
    <citation type="journal article" date="2015" name="Nature">
        <title>rRNA introns, odd ribosomes, and small enigmatic genomes across a large radiation of phyla.</title>
        <authorList>
            <person name="Brown C.T."/>
            <person name="Hug L.A."/>
            <person name="Thomas B.C."/>
            <person name="Sharon I."/>
            <person name="Castelle C.J."/>
            <person name="Singh A."/>
            <person name="Wilkins M.J."/>
            <person name="Williams K.H."/>
            <person name="Banfield J.F."/>
        </authorList>
    </citation>
    <scope>NUCLEOTIDE SEQUENCE [LARGE SCALE GENOMIC DNA]</scope>
</reference>
<comment type="caution">
    <text evidence="1">The sequence shown here is derived from an EMBL/GenBank/DDBJ whole genome shotgun (WGS) entry which is preliminary data.</text>
</comment>
<dbReference type="STRING" id="1618345.UT18_C0015G0019"/>
<evidence type="ECO:0000313" key="2">
    <source>
        <dbReference type="Proteomes" id="UP000034207"/>
    </source>
</evidence>